<keyword evidence="4" id="KW-0238">DNA-binding</keyword>
<dbReference type="Gene3D" id="1.10.1740.10">
    <property type="match status" value="1"/>
</dbReference>
<reference evidence="8 9" key="1">
    <citation type="submission" date="2019-04" db="EMBL/GenBank/DDBJ databases">
        <title>Azoarcus rhizosphaerae sp. nov. isolated from rhizosphere of Ficus religiosa.</title>
        <authorList>
            <person name="Lin S.-Y."/>
            <person name="Hameed A."/>
            <person name="Hsu Y.-H."/>
            <person name="Young C.-C."/>
        </authorList>
    </citation>
    <scope>NUCLEOTIDE SEQUENCE [LARGE SCALE GENOMIC DNA]</scope>
    <source>
        <strain evidence="8 9">CC-YHH848</strain>
    </source>
</reference>
<dbReference type="SUPFAM" id="SSF88659">
    <property type="entry name" value="Sigma3 and sigma4 domains of RNA polymerase sigma factors"/>
    <property type="match status" value="1"/>
</dbReference>
<name>A0A4S4AXT3_9RHOO</name>
<dbReference type="GO" id="GO:0006352">
    <property type="term" value="P:DNA-templated transcription initiation"/>
    <property type="evidence" value="ECO:0007669"/>
    <property type="project" value="InterPro"/>
</dbReference>
<evidence type="ECO:0000313" key="9">
    <source>
        <dbReference type="Proteomes" id="UP000307956"/>
    </source>
</evidence>
<comment type="caution">
    <text evidence="8">The sequence shown here is derived from an EMBL/GenBank/DDBJ whole genome shotgun (WGS) entry which is preliminary data.</text>
</comment>
<evidence type="ECO:0000256" key="5">
    <source>
        <dbReference type="ARBA" id="ARBA00023163"/>
    </source>
</evidence>
<dbReference type="PANTHER" id="PTHR43133">
    <property type="entry name" value="RNA POLYMERASE ECF-TYPE SIGMA FACTO"/>
    <property type="match status" value="1"/>
</dbReference>
<keyword evidence="2" id="KW-0805">Transcription regulation</keyword>
<dbReference type="Proteomes" id="UP000307956">
    <property type="component" value="Unassembled WGS sequence"/>
</dbReference>
<evidence type="ECO:0000259" key="6">
    <source>
        <dbReference type="Pfam" id="PF08281"/>
    </source>
</evidence>
<keyword evidence="5" id="KW-0804">Transcription</keyword>
<protein>
    <submittedName>
        <fullName evidence="8">RNA polymerase sigma factor</fullName>
    </submittedName>
</protein>
<gene>
    <name evidence="8" type="ORF">E6O51_02040</name>
</gene>
<keyword evidence="3" id="KW-0731">Sigma factor</keyword>
<evidence type="ECO:0000256" key="1">
    <source>
        <dbReference type="ARBA" id="ARBA00010641"/>
    </source>
</evidence>
<dbReference type="EMBL" id="SSOD01000002">
    <property type="protein sequence ID" value="THF64128.1"/>
    <property type="molecule type" value="Genomic_DNA"/>
</dbReference>
<dbReference type="InterPro" id="IPR013324">
    <property type="entry name" value="RNA_pol_sigma_r3/r4-like"/>
</dbReference>
<dbReference type="RefSeq" id="WP_136383319.1">
    <property type="nucleotide sequence ID" value="NZ_SSOD01000002.1"/>
</dbReference>
<dbReference type="AlphaFoldDB" id="A0A4S4AXT3"/>
<dbReference type="InterPro" id="IPR013325">
    <property type="entry name" value="RNA_pol_sigma_r2"/>
</dbReference>
<evidence type="ECO:0000259" key="7">
    <source>
        <dbReference type="Pfam" id="PF22029"/>
    </source>
</evidence>
<dbReference type="OrthoDB" id="9797134at2"/>
<keyword evidence="9" id="KW-1185">Reference proteome</keyword>
<dbReference type="Pfam" id="PF22029">
    <property type="entry name" value="PhyR_sigma2"/>
    <property type="match status" value="1"/>
</dbReference>
<comment type="similarity">
    <text evidence="1">Belongs to the sigma-70 factor family. ECF subfamily.</text>
</comment>
<dbReference type="PROSITE" id="PS01063">
    <property type="entry name" value="SIGMA70_ECF"/>
    <property type="match status" value="1"/>
</dbReference>
<feature type="domain" description="RNA polymerase sigma factor 70 region 4 type 2" evidence="6">
    <location>
        <begin position="104"/>
        <end position="156"/>
    </location>
</feature>
<organism evidence="8 9">
    <name type="scientific">Pseudothauera rhizosphaerae</name>
    <dbReference type="NCBI Taxonomy" id="2565932"/>
    <lineage>
        <taxon>Bacteria</taxon>
        <taxon>Pseudomonadati</taxon>
        <taxon>Pseudomonadota</taxon>
        <taxon>Betaproteobacteria</taxon>
        <taxon>Rhodocyclales</taxon>
        <taxon>Zoogloeaceae</taxon>
        <taxon>Pseudothauera</taxon>
    </lineage>
</organism>
<dbReference type="CDD" id="cd06171">
    <property type="entry name" value="Sigma70_r4"/>
    <property type="match status" value="1"/>
</dbReference>
<evidence type="ECO:0000313" key="8">
    <source>
        <dbReference type="EMBL" id="THF64128.1"/>
    </source>
</evidence>
<dbReference type="PANTHER" id="PTHR43133:SF25">
    <property type="entry name" value="RNA POLYMERASE SIGMA FACTOR RFAY-RELATED"/>
    <property type="match status" value="1"/>
</dbReference>
<dbReference type="Pfam" id="PF08281">
    <property type="entry name" value="Sigma70_r4_2"/>
    <property type="match status" value="1"/>
</dbReference>
<dbReference type="NCBIfam" id="TIGR02937">
    <property type="entry name" value="sigma70-ECF"/>
    <property type="match status" value="1"/>
</dbReference>
<dbReference type="InterPro" id="IPR014284">
    <property type="entry name" value="RNA_pol_sigma-70_dom"/>
</dbReference>
<proteinExistence type="inferred from homology"/>
<dbReference type="InterPro" id="IPR000838">
    <property type="entry name" value="RNA_pol_sigma70_ECF_CS"/>
</dbReference>
<evidence type="ECO:0000256" key="4">
    <source>
        <dbReference type="ARBA" id="ARBA00023125"/>
    </source>
</evidence>
<dbReference type="InterPro" id="IPR036388">
    <property type="entry name" value="WH-like_DNA-bd_sf"/>
</dbReference>
<dbReference type="Gene3D" id="1.10.10.10">
    <property type="entry name" value="Winged helix-like DNA-binding domain superfamily/Winged helix DNA-binding domain"/>
    <property type="match status" value="1"/>
</dbReference>
<sequence length="172" mass="19174">MNAGTTTDDEARMLASIPRLRRYARALAGNAVAADDLVQDTLARAWPRLSSCRGNGELLPWLFTIMHNLHADQVRRPRLLTVPIEEEAAAVPVRPRQHDNLELRDLEAALLKLPEDYRKVLLLVALENMPYAQAAEVLGWPAGTVMSRLSRARARLRVLLSEESPPVLKVAT</sequence>
<accession>A0A4S4AXT3</accession>
<evidence type="ECO:0000256" key="3">
    <source>
        <dbReference type="ARBA" id="ARBA00023082"/>
    </source>
</evidence>
<evidence type="ECO:0000256" key="2">
    <source>
        <dbReference type="ARBA" id="ARBA00023015"/>
    </source>
</evidence>
<dbReference type="GO" id="GO:0016987">
    <property type="term" value="F:sigma factor activity"/>
    <property type="evidence" value="ECO:0007669"/>
    <property type="project" value="UniProtKB-KW"/>
</dbReference>
<dbReference type="InterPro" id="IPR013249">
    <property type="entry name" value="RNA_pol_sigma70_r4_t2"/>
</dbReference>
<dbReference type="SUPFAM" id="SSF88946">
    <property type="entry name" value="Sigma2 domain of RNA polymerase sigma factors"/>
    <property type="match status" value="1"/>
</dbReference>
<dbReference type="InterPro" id="IPR053866">
    <property type="entry name" value="PhyR_sigma2"/>
</dbReference>
<feature type="domain" description="PhyR sigma2" evidence="7">
    <location>
        <begin position="15"/>
        <end position="67"/>
    </location>
</feature>
<dbReference type="GO" id="GO:0003677">
    <property type="term" value="F:DNA binding"/>
    <property type="evidence" value="ECO:0007669"/>
    <property type="project" value="UniProtKB-KW"/>
</dbReference>
<dbReference type="InterPro" id="IPR039425">
    <property type="entry name" value="RNA_pol_sigma-70-like"/>
</dbReference>